<keyword evidence="2" id="KW-0378">Hydrolase</keyword>
<comment type="caution">
    <text evidence="2">The sequence shown here is derived from an EMBL/GenBank/DDBJ whole genome shotgun (WGS) entry which is preliminary data.</text>
</comment>
<dbReference type="Gene3D" id="1.25.40.10">
    <property type="entry name" value="Tetratricopeptide repeat domain"/>
    <property type="match status" value="3"/>
</dbReference>
<sequence>MNGRLLLILLSAPLMAGPREDFARGVLEAARGKDPIDWYQKALAADPEAWPLVRKVAGLETARGGIEAASTLYREFAARHPERLEAQLAYADFLGEVSPRDDFAAKLAGESLEKALVRFPGSIGVRRRLFRSYEQRGMRERSLAMFDEVEKSESPGMARFGLELARNLFEADDQQAQSRVDAMLDRAMASFPGNAGLAKAASEYFRTSGRLDRAVAVLEQHVAAAPSSLELRTRLGILLFAADRGEEGVRVLREVLEIDPRRWLAHQALAKYFRKVDRPEEARAHAAERLKLRGGDASEFAELAQEWLDADEPRNARLLLEKGVFDAPEDAELAALLAVATRRDPETASRAAGRFREAEALSGNDGPAAQPDFQLAFAGYLIESGKPELAEAKLRSAIKGYPPEAREETAAALRQLADLWDAQGKNEAAAKSLRRRAEALIPAESK</sequence>
<keyword evidence="2" id="KW-0645">Protease</keyword>
<dbReference type="GO" id="GO:0006508">
    <property type="term" value="P:proteolysis"/>
    <property type="evidence" value="ECO:0007669"/>
    <property type="project" value="UniProtKB-KW"/>
</dbReference>
<dbReference type="Pfam" id="PF14559">
    <property type="entry name" value="TPR_19"/>
    <property type="match status" value="1"/>
</dbReference>
<organism evidence="2 3">
    <name type="scientific">Haloferula sargassicola</name>
    <dbReference type="NCBI Taxonomy" id="490096"/>
    <lineage>
        <taxon>Bacteria</taxon>
        <taxon>Pseudomonadati</taxon>
        <taxon>Verrucomicrobiota</taxon>
        <taxon>Verrucomicrobiia</taxon>
        <taxon>Verrucomicrobiales</taxon>
        <taxon>Verrucomicrobiaceae</taxon>
        <taxon>Haloferula</taxon>
    </lineage>
</organism>
<accession>A0ABP9USE4</accession>
<feature type="repeat" description="TPR" evidence="1">
    <location>
        <begin position="229"/>
        <end position="262"/>
    </location>
</feature>
<dbReference type="GO" id="GO:0008233">
    <property type="term" value="F:peptidase activity"/>
    <property type="evidence" value="ECO:0007669"/>
    <property type="project" value="UniProtKB-KW"/>
</dbReference>
<keyword evidence="1" id="KW-0802">TPR repeat</keyword>
<dbReference type="PROSITE" id="PS50005">
    <property type="entry name" value="TPR"/>
    <property type="match status" value="1"/>
</dbReference>
<dbReference type="SUPFAM" id="SSF48452">
    <property type="entry name" value="TPR-like"/>
    <property type="match status" value="1"/>
</dbReference>
<dbReference type="RefSeq" id="WP_353568562.1">
    <property type="nucleotide sequence ID" value="NZ_BAABRI010000026.1"/>
</dbReference>
<reference evidence="2 3" key="1">
    <citation type="submission" date="2024-02" db="EMBL/GenBank/DDBJ databases">
        <title>Haloferula sargassicola NBRC 104335.</title>
        <authorList>
            <person name="Ichikawa N."/>
            <person name="Katano-Makiyama Y."/>
            <person name="Hidaka K."/>
        </authorList>
    </citation>
    <scope>NUCLEOTIDE SEQUENCE [LARGE SCALE GENOMIC DNA]</scope>
    <source>
        <strain evidence="2 3">NBRC 104335</strain>
    </source>
</reference>
<proteinExistence type="predicted"/>
<dbReference type="InterPro" id="IPR011990">
    <property type="entry name" value="TPR-like_helical_dom_sf"/>
</dbReference>
<name>A0ABP9USE4_9BACT</name>
<dbReference type="EMBL" id="BAABRI010000026">
    <property type="protein sequence ID" value="GAA5484463.1"/>
    <property type="molecule type" value="Genomic_DNA"/>
</dbReference>
<protein>
    <submittedName>
        <fullName evidence="2">Beta-barrel assembly-enhancing protease</fullName>
    </submittedName>
</protein>
<evidence type="ECO:0000313" key="2">
    <source>
        <dbReference type="EMBL" id="GAA5484463.1"/>
    </source>
</evidence>
<keyword evidence="3" id="KW-1185">Reference proteome</keyword>
<dbReference type="Proteomes" id="UP001476282">
    <property type="component" value="Unassembled WGS sequence"/>
</dbReference>
<gene>
    <name evidence="2" type="primary">bepA_4</name>
    <name evidence="2" type="ORF">Hsar01_03707</name>
</gene>
<evidence type="ECO:0000313" key="3">
    <source>
        <dbReference type="Proteomes" id="UP001476282"/>
    </source>
</evidence>
<evidence type="ECO:0000256" key="1">
    <source>
        <dbReference type="PROSITE-ProRule" id="PRU00339"/>
    </source>
</evidence>
<dbReference type="InterPro" id="IPR019734">
    <property type="entry name" value="TPR_rpt"/>
</dbReference>